<sequence length="111" mass="12726">MLIVLLALAIFVTLCDAFCTYLPLEIRLGIPLKGCRDDRGKMHKFNSEWDQDCMHCVCHESSGIICCSMTLRPMLYDKEKCTEIFKPDKCSYIAVERNNPSELCQVGYYMG</sequence>
<reference evidence="6 7" key="1">
    <citation type="journal article" date="2011" name="Proc. Natl. Acad. Sci. U.S.A.">
        <title>Genetic diversity and population structure of the endangered marsupial Sarcophilus harrisii (Tasmanian devil).</title>
        <authorList>
            <person name="Miller W."/>
            <person name="Hayes V.M."/>
            <person name="Ratan A."/>
            <person name="Petersen D.C."/>
            <person name="Wittekindt N.E."/>
            <person name="Miller J."/>
            <person name="Walenz B."/>
            <person name="Knight J."/>
            <person name="Qi J."/>
            <person name="Zhao F."/>
            <person name="Wang Q."/>
            <person name="Bedoya-Reina O.C."/>
            <person name="Katiyar N."/>
            <person name="Tomsho L.P."/>
            <person name="Kasson L.M."/>
            <person name="Hardie R.A."/>
            <person name="Woodbridge P."/>
            <person name="Tindall E.A."/>
            <person name="Bertelsen M.F."/>
            <person name="Dixon D."/>
            <person name="Pyecroft S."/>
            <person name="Helgen K.M."/>
            <person name="Lesk A.M."/>
            <person name="Pringle T.H."/>
            <person name="Patterson N."/>
            <person name="Zhang Y."/>
            <person name="Kreiss A."/>
            <person name="Woods G.M."/>
            <person name="Jones M.E."/>
            <person name="Schuster S.C."/>
        </authorList>
    </citation>
    <scope>NUCLEOTIDE SEQUENCE [LARGE SCALE GENOMIC DNA]</scope>
</reference>
<comment type="subcellular location">
    <subcellularLocation>
        <location evidence="1 5">Secreted</location>
    </subcellularLocation>
</comment>
<proteinExistence type="inferred from homology"/>
<feature type="signal peptide" evidence="5">
    <location>
        <begin position="1"/>
        <end position="17"/>
    </location>
</feature>
<dbReference type="Gene3D" id="2.20.25.590">
    <property type="match status" value="1"/>
</dbReference>
<organism evidence="6 7">
    <name type="scientific">Sarcophilus harrisii</name>
    <name type="common">Tasmanian devil</name>
    <name type="synonym">Sarcophilus laniarius</name>
    <dbReference type="NCBI Taxonomy" id="9305"/>
    <lineage>
        <taxon>Eukaryota</taxon>
        <taxon>Metazoa</taxon>
        <taxon>Chordata</taxon>
        <taxon>Craniata</taxon>
        <taxon>Vertebrata</taxon>
        <taxon>Euteleostomi</taxon>
        <taxon>Mammalia</taxon>
        <taxon>Metatheria</taxon>
        <taxon>Dasyuromorphia</taxon>
        <taxon>Dasyuridae</taxon>
        <taxon>Sarcophilus</taxon>
    </lineage>
</organism>
<evidence type="ECO:0000256" key="3">
    <source>
        <dbReference type="ARBA" id="ARBA00022525"/>
    </source>
</evidence>
<feature type="chain" id="PRO_5029951792" description="Beta-microseminoprotein" evidence="5">
    <location>
        <begin position="18"/>
        <end position="111"/>
    </location>
</feature>
<dbReference type="GeneID" id="116421964"/>
<name>A0A7N4P2J1_SARHA</name>
<dbReference type="GO" id="GO:0005576">
    <property type="term" value="C:extracellular region"/>
    <property type="evidence" value="ECO:0007669"/>
    <property type="project" value="UniProtKB-SubCell"/>
</dbReference>
<keyword evidence="5" id="KW-0732">Signal</keyword>
<evidence type="ECO:0000313" key="7">
    <source>
        <dbReference type="Proteomes" id="UP000007648"/>
    </source>
</evidence>
<dbReference type="Proteomes" id="UP000007648">
    <property type="component" value="Unassembled WGS sequence"/>
</dbReference>
<evidence type="ECO:0000256" key="4">
    <source>
        <dbReference type="ARBA" id="ARBA00023157"/>
    </source>
</evidence>
<gene>
    <name evidence="6" type="primary">LOC116421964</name>
</gene>
<evidence type="ECO:0000256" key="1">
    <source>
        <dbReference type="ARBA" id="ARBA00004613"/>
    </source>
</evidence>
<dbReference type="Pfam" id="PF05825">
    <property type="entry name" value="PSP94"/>
    <property type="match status" value="1"/>
</dbReference>
<dbReference type="RefSeq" id="XP_031812584.1">
    <property type="nucleotide sequence ID" value="XM_031956724.1"/>
</dbReference>
<comment type="similarity">
    <text evidence="2 5">Belongs to the beta-microseminoprotein family.</text>
</comment>
<evidence type="ECO:0000256" key="2">
    <source>
        <dbReference type="ARBA" id="ARBA00010352"/>
    </source>
</evidence>
<dbReference type="Gene3D" id="2.10.70.10">
    <property type="entry name" value="Complement Module, domain 1"/>
    <property type="match status" value="1"/>
</dbReference>
<protein>
    <recommendedName>
        <fullName evidence="5">Beta-microseminoprotein</fullName>
    </recommendedName>
</protein>
<dbReference type="AlphaFoldDB" id="A0A7N4P2J1"/>
<reference evidence="6" key="3">
    <citation type="submission" date="2025-09" db="UniProtKB">
        <authorList>
            <consortium name="Ensembl"/>
        </authorList>
    </citation>
    <scope>IDENTIFICATION</scope>
</reference>
<dbReference type="Ensembl" id="ENSSHAT00000037564.1">
    <property type="protein sequence ID" value="ENSSHAP00000032014.1"/>
    <property type="gene ID" value="ENSSHAG00000024244.1"/>
</dbReference>
<dbReference type="KEGG" id="shr:116421964"/>
<accession>A0A7N4P2J1</accession>
<dbReference type="FunCoup" id="A0A7N4P2J1">
    <property type="interactions" value="52"/>
</dbReference>
<dbReference type="InParanoid" id="A0A7N4P2J1"/>
<reference evidence="6" key="2">
    <citation type="submission" date="2025-08" db="UniProtKB">
        <authorList>
            <consortium name="Ensembl"/>
        </authorList>
    </citation>
    <scope>IDENTIFICATION</scope>
</reference>
<dbReference type="GeneTree" id="ENSGT00940000154371"/>
<evidence type="ECO:0000313" key="6">
    <source>
        <dbReference type="Ensembl" id="ENSSHAP00000032014.1"/>
    </source>
</evidence>
<dbReference type="InterPro" id="IPR008735">
    <property type="entry name" value="PSP94"/>
</dbReference>
<dbReference type="PANTHER" id="PTHR10500">
    <property type="entry name" value="BETA-MICROSEMINOPROTEIN"/>
    <property type="match status" value="1"/>
</dbReference>
<dbReference type="PANTHER" id="PTHR10500:SF7">
    <property type="entry name" value="BETA-MICROSEMINOPROTEIN"/>
    <property type="match status" value="1"/>
</dbReference>
<keyword evidence="3 5" id="KW-0964">Secreted</keyword>
<dbReference type="OrthoDB" id="6076852at2759"/>
<evidence type="ECO:0000256" key="5">
    <source>
        <dbReference type="RuleBase" id="RU364124"/>
    </source>
</evidence>
<keyword evidence="7" id="KW-1185">Reference proteome</keyword>
<keyword evidence="4" id="KW-1015">Disulfide bond</keyword>